<feature type="transmembrane region" description="Helical" evidence="7">
    <location>
        <begin position="122"/>
        <end position="144"/>
    </location>
</feature>
<keyword evidence="4" id="KW-0249">Electron transport</keyword>
<dbReference type="Pfam" id="PF13746">
    <property type="entry name" value="Fer4_18"/>
    <property type="match status" value="1"/>
</dbReference>
<dbReference type="RefSeq" id="WP_260749100.1">
    <property type="nucleotide sequence ID" value="NZ_CP092109.1"/>
</dbReference>
<evidence type="ECO:0000256" key="4">
    <source>
        <dbReference type="ARBA" id="ARBA00022982"/>
    </source>
</evidence>
<reference evidence="9" key="1">
    <citation type="journal article" date="2022" name="Environ. Microbiol.">
        <title>Geoalkalibacter halelectricus SAP #1 sp. nov. possessing extracellular electron transfer and mineral#reducing capabilities from a haloalkaline environment.</title>
        <authorList>
            <person name="Yadav S."/>
            <person name="Singh R."/>
            <person name="Sundharam S.S."/>
            <person name="Chaudhary S."/>
            <person name="Krishnamurthi S."/>
            <person name="Patil S.A."/>
        </authorList>
    </citation>
    <scope>NUCLEOTIDE SEQUENCE</scope>
    <source>
        <strain evidence="9">SAP-1</strain>
    </source>
</reference>
<dbReference type="InterPro" id="IPR017900">
    <property type="entry name" value="4Fe4S_Fe_S_CS"/>
</dbReference>
<keyword evidence="7" id="KW-0472">Membrane</keyword>
<keyword evidence="3" id="KW-0479">Metal-binding</keyword>
<dbReference type="EMBL" id="CP092109">
    <property type="protein sequence ID" value="UWZ80737.1"/>
    <property type="molecule type" value="Genomic_DNA"/>
</dbReference>
<evidence type="ECO:0000256" key="1">
    <source>
        <dbReference type="ARBA" id="ARBA00022448"/>
    </source>
</evidence>
<name>A0ABY5ZS28_9BACT</name>
<organism evidence="9 10">
    <name type="scientific">Geoalkalibacter halelectricus</name>
    <dbReference type="NCBI Taxonomy" id="2847045"/>
    <lineage>
        <taxon>Bacteria</taxon>
        <taxon>Pseudomonadati</taxon>
        <taxon>Thermodesulfobacteriota</taxon>
        <taxon>Desulfuromonadia</taxon>
        <taxon>Desulfuromonadales</taxon>
        <taxon>Geoalkalibacteraceae</taxon>
        <taxon>Geoalkalibacter</taxon>
    </lineage>
</organism>
<feature type="transmembrane region" description="Helical" evidence="7">
    <location>
        <begin position="281"/>
        <end position="301"/>
    </location>
</feature>
<feature type="domain" description="4Fe-4S ferredoxin-type" evidence="8">
    <location>
        <begin position="203"/>
        <end position="234"/>
    </location>
</feature>
<dbReference type="PANTHER" id="PTHR30176:SF3">
    <property type="entry name" value="FERREDOXIN-TYPE PROTEIN NAPH"/>
    <property type="match status" value="1"/>
</dbReference>
<keyword evidence="5" id="KW-0408">Iron</keyword>
<keyword evidence="10" id="KW-1185">Reference proteome</keyword>
<feature type="transmembrane region" description="Helical" evidence="7">
    <location>
        <begin position="20"/>
        <end position="40"/>
    </location>
</feature>
<dbReference type="Pfam" id="PF12801">
    <property type="entry name" value="Fer4_5"/>
    <property type="match status" value="1"/>
</dbReference>
<evidence type="ECO:0000256" key="3">
    <source>
        <dbReference type="ARBA" id="ARBA00022723"/>
    </source>
</evidence>
<feature type="transmembrane region" description="Helical" evidence="7">
    <location>
        <begin position="60"/>
        <end position="82"/>
    </location>
</feature>
<accession>A0ABY5ZS28</accession>
<sequence length="420" mass="45873">MSTPARAPRLLGPWRRSFQWLLSLAVLVVPFVRIGGESLLRLDVPTLTLHAAGRALPIDALSQVLLLGLSLVLLFLLVTLVLGRAWCGWACPQTTLSDLLEWCEARLARALPQAHSLFRSGAFHLLCLALALLVAANLVWYFVAPYDFFARLMEGRLGWAVGAVLAVVASCVYIDLAFVRRLLCRELCPYGRLQSALVDAATLSLRFDPTSAERCKRCAACVRACPMGIDIRQGEQIECINCARCLDACRKVMAPRHQPGLIRYTLGLENRGLAALLNPRLLLVGAAWLAVSAAFIGTLVLRTPVTLELSRPAAVAARPLDDQVSANFFWALAQNRGASPLDLSLRARIPGGSDLVILGPVENFHLDPAGRRRLDFAVVAPQEQLPSAVELRLEDTQGRTLVRRRAQLLAAPLHKETSAP</sequence>
<gene>
    <name evidence="9" type="ORF">L9S41_04880</name>
</gene>
<keyword evidence="7" id="KW-0812">Transmembrane</keyword>
<evidence type="ECO:0000313" key="9">
    <source>
        <dbReference type="EMBL" id="UWZ80737.1"/>
    </source>
</evidence>
<keyword evidence="1" id="KW-0813">Transport</keyword>
<evidence type="ECO:0000256" key="5">
    <source>
        <dbReference type="ARBA" id="ARBA00023004"/>
    </source>
</evidence>
<evidence type="ECO:0000256" key="7">
    <source>
        <dbReference type="SAM" id="Phobius"/>
    </source>
</evidence>
<dbReference type="PROSITE" id="PS51379">
    <property type="entry name" value="4FE4S_FER_2"/>
    <property type="match status" value="1"/>
</dbReference>
<proteinExistence type="predicted"/>
<dbReference type="SUPFAM" id="SSF54862">
    <property type="entry name" value="4Fe-4S ferredoxins"/>
    <property type="match status" value="1"/>
</dbReference>
<dbReference type="PROSITE" id="PS00198">
    <property type="entry name" value="4FE4S_FER_1"/>
    <property type="match status" value="1"/>
</dbReference>
<dbReference type="InterPro" id="IPR017896">
    <property type="entry name" value="4Fe4S_Fe-S-bd"/>
</dbReference>
<feature type="transmembrane region" description="Helical" evidence="7">
    <location>
        <begin position="156"/>
        <end position="176"/>
    </location>
</feature>
<evidence type="ECO:0000259" key="8">
    <source>
        <dbReference type="PROSITE" id="PS51379"/>
    </source>
</evidence>
<evidence type="ECO:0000256" key="6">
    <source>
        <dbReference type="ARBA" id="ARBA00023014"/>
    </source>
</evidence>
<evidence type="ECO:0000256" key="2">
    <source>
        <dbReference type="ARBA" id="ARBA00022485"/>
    </source>
</evidence>
<keyword evidence="2" id="KW-0004">4Fe-4S</keyword>
<dbReference type="PANTHER" id="PTHR30176">
    <property type="entry name" value="FERREDOXIN-TYPE PROTEIN NAPH"/>
    <property type="match status" value="1"/>
</dbReference>
<dbReference type="Proteomes" id="UP001060414">
    <property type="component" value="Chromosome"/>
</dbReference>
<protein>
    <submittedName>
        <fullName evidence="9">4Fe-4S binding protein</fullName>
    </submittedName>
</protein>
<dbReference type="InterPro" id="IPR051684">
    <property type="entry name" value="Electron_Trans/Redox"/>
</dbReference>
<keyword evidence="6" id="KW-0411">Iron-sulfur</keyword>
<evidence type="ECO:0000313" key="10">
    <source>
        <dbReference type="Proteomes" id="UP001060414"/>
    </source>
</evidence>
<keyword evidence="7" id="KW-1133">Transmembrane helix</keyword>